<dbReference type="EMBL" id="FZQP02000003">
    <property type="protein sequence ID" value="VVC86426.1"/>
    <property type="molecule type" value="Genomic_DNA"/>
</dbReference>
<accession>A0A5E4PMB0</accession>
<dbReference type="SMART" id="SM00020">
    <property type="entry name" value="Tryp_SPc"/>
    <property type="match status" value="1"/>
</dbReference>
<protein>
    <recommendedName>
        <fullName evidence="3">Peptidase S1 domain-containing protein</fullName>
    </recommendedName>
</protein>
<feature type="domain" description="Peptidase S1" evidence="3">
    <location>
        <begin position="53"/>
        <end position="242"/>
    </location>
</feature>
<feature type="chain" id="PRO_5022960099" description="Peptidase S1 domain-containing protein" evidence="2">
    <location>
        <begin position="18"/>
        <end position="407"/>
    </location>
</feature>
<feature type="signal peptide" evidence="2">
    <location>
        <begin position="1"/>
        <end position="17"/>
    </location>
</feature>
<feature type="transmembrane region" description="Helical" evidence="1">
    <location>
        <begin position="381"/>
        <end position="402"/>
    </location>
</feature>
<dbReference type="Gene3D" id="2.40.10.10">
    <property type="entry name" value="Trypsin-like serine proteases"/>
    <property type="match status" value="2"/>
</dbReference>
<dbReference type="GO" id="GO:0004252">
    <property type="term" value="F:serine-type endopeptidase activity"/>
    <property type="evidence" value="ECO:0007669"/>
    <property type="project" value="InterPro"/>
</dbReference>
<organism evidence="4 5">
    <name type="scientific">Leptidea sinapis</name>
    <dbReference type="NCBI Taxonomy" id="189913"/>
    <lineage>
        <taxon>Eukaryota</taxon>
        <taxon>Metazoa</taxon>
        <taxon>Ecdysozoa</taxon>
        <taxon>Arthropoda</taxon>
        <taxon>Hexapoda</taxon>
        <taxon>Insecta</taxon>
        <taxon>Pterygota</taxon>
        <taxon>Neoptera</taxon>
        <taxon>Endopterygota</taxon>
        <taxon>Lepidoptera</taxon>
        <taxon>Glossata</taxon>
        <taxon>Ditrysia</taxon>
        <taxon>Papilionoidea</taxon>
        <taxon>Pieridae</taxon>
        <taxon>Dismorphiinae</taxon>
        <taxon>Leptidea</taxon>
    </lineage>
</organism>
<keyword evidence="5" id="KW-1185">Reference proteome</keyword>
<dbReference type="InterPro" id="IPR043504">
    <property type="entry name" value="Peptidase_S1_PA_chymotrypsin"/>
</dbReference>
<keyword evidence="1" id="KW-0472">Membrane</keyword>
<dbReference type="SUPFAM" id="SSF50494">
    <property type="entry name" value="Trypsin-like serine proteases"/>
    <property type="match status" value="1"/>
</dbReference>
<keyword evidence="2" id="KW-0732">Signal</keyword>
<evidence type="ECO:0000256" key="2">
    <source>
        <dbReference type="SAM" id="SignalP"/>
    </source>
</evidence>
<dbReference type="Pfam" id="PF00089">
    <property type="entry name" value="Trypsin"/>
    <property type="match status" value="1"/>
</dbReference>
<feature type="non-terminal residue" evidence="4">
    <location>
        <position position="407"/>
    </location>
</feature>
<dbReference type="InterPro" id="IPR009003">
    <property type="entry name" value="Peptidase_S1_PA"/>
</dbReference>
<dbReference type="Proteomes" id="UP000324832">
    <property type="component" value="Unassembled WGS sequence"/>
</dbReference>
<dbReference type="InterPro" id="IPR001254">
    <property type="entry name" value="Trypsin_dom"/>
</dbReference>
<keyword evidence="1" id="KW-0812">Transmembrane</keyword>
<evidence type="ECO:0000259" key="3">
    <source>
        <dbReference type="PROSITE" id="PS50240"/>
    </source>
</evidence>
<proteinExistence type="predicted"/>
<name>A0A5E4PMB0_9NEOP</name>
<keyword evidence="1" id="KW-1133">Transmembrane helix</keyword>
<evidence type="ECO:0000313" key="5">
    <source>
        <dbReference type="Proteomes" id="UP000324832"/>
    </source>
</evidence>
<evidence type="ECO:0000256" key="1">
    <source>
        <dbReference type="SAM" id="Phobius"/>
    </source>
</evidence>
<gene>
    <name evidence="4" type="ORF">LSINAPIS_LOCUS251</name>
</gene>
<dbReference type="PROSITE" id="PS50240">
    <property type="entry name" value="TRYPSIN_DOM"/>
    <property type="match status" value="1"/>
</dbReference>
<evidence type="ECO:0000313" key="4">
    <source>
        <dbReference type="EMBL" id="VVC86426.1"/>
    </source>
</evidence>
<reference evidence="4 5" key="1">
    <citation type="submission" date="2017-07" db="EMBL/GenBank/DDBJ databases">
        <authorList>
            <person name="Talla V."/>
            <person name="Backstrom N."/>
        </authorList>
    </citation>
    <scope>NUCLEOTIDE SEQUENCE [LARGE SCALE GENOMIC DNA]</scope>
</reference>
<dbReference type="AlphaFoldDB" id="A0A5E4PMB0"/>
<sequence length="407" mass="45676">MQASMYIVCVLFVCVNGKIDSDTAESGDNDSGDNNTRASEAKFFDDIDDSEEHIGASVTQVNRHPYAASLLNNNTYVCSSVILNTYWTLTLSKCFDPIVISSYVSHKYLGNYSLRVGSNYNNKAGSIFQIKLLFNNFDLKVRVSAVKLTAPLSFNAFVHSVNLPAVTDDHIRVVNAPVIEATICELSTKLLPGHYKDNGGAVIQNNTLIAVSSFLHTCAIYTKTHAFPKASSFARWLDGVIWDENNRPTTQTIAPTTETIETEPVTNATQPADRTPYYNDPGKFLLTLPYAPVNVPLEPAEDNSVIPRMSLYESYLQNFVKAKTSTTQGTLDDEKKAWFEKFDSFKALFCLFHNSFIRLSYFLTILRNEMCDIILKIIQKIITYLNISLFILSFIIIITFYAENRKS</sequence>
<dbReference type="GO" id="GO:0006508">
    <property type="term" value="P:proteolysis"/>
    <property type="evidence" value="ECO:0007669"/>
    <property type="project" value="InterPro"/>
</dbReference>